<gene>
    <name evidence="10" type="ORF">AZ34_05075</name>
</gene>
<dbReference type="CDD" id="cd17589">
    <property type="entry name" value="REC_TPR"/>
    <property type="match status" value="1"/>
</dbReference>
<dbReference type="PROSITE" id="PS50110">
    <property type="entry name" value="RESPONSE_REGULATORY"/>
    <property type="match status" value="1"/>
</dbReference>
<dbReference type="PANTHER" id="PTHR48111">
    <property type="entry name" value="REGULATOR OF RPOS"/>
    <property type="match status" value="1"/>
</dbReference>
<dbReference type="SMART" id="SM00448">
    <property type="entry name" value="REC"/>
    <property type="match status" value="1"/>
</dbReference>
<dbReference type="PROSITE" id="PS50005">
    <property type="entry name" value="TPR"/>
    <property type="match status" value="1"/>
</dbReference>
<dbReference type="SUPFAM" id="SSF48452">
    <property type="entry name" value="TPR-like"/>
    <property type="match status" value="1"/>
</dbReference>
<feature type="domain" description="Response regulatory" evidence="9">
    <location>
        <begin position="12"/>
        <end position="132"/>
    </location>
</feature>
<dbReference type="InterPro" id="IPR039420">
    <property type="entry name" value="WalR-like"/>
</dbReference>
<evidence type="ECO:0000313" key="11">
    <source>
        <dbReference type="Proteomes" id="UP000023268"/>
    </source>
</evidence>
<dbReference type="AlphaFoldDB" id="A0A016XF15"/>
<reference evidence="10 11" key="1">
    <citation type="submission" date="2014-02" db="EMBL/GenBank/DDBJ databases">
        <title>Draft Genome of Hylemonella gracilis isolated from the Niagara River.</title>
        <authorList>
            <person name="Pawlowski D.R."/>
            <person name="Koudelka G.B."/>
        </authorList>
    </citation>
    <scope>NUCLEOTIDE SEQUENCE [LARGE SCALE GENOMIC DNA]</scope>
    <source>
        <strain evidence="10 11">Niagara R</strain>
    </source>
</reference>
<dbReference type="InterPro" id="IPR019734">
    <property type="entry name" value="TPR_rpt"/>
</dbReference>
<evidence type="ECO:0000256" key="8">
    <source>
        <dbReference type="SAM" id="MobiDB-lite"/>
    </source>
</evidence>
<keyword evidence="7" id="KW-0802">TPR repeat</keyword>
<dbReference type="InterPro" id="IPR011006">
    <property type="entry name" value="CheY-like_superfamily"/>
</dbReference>
<name>A0A016XF15_9BURK</name>
<evidence type="ECO:0000256" key="5">
    <source>
        <dbReference type="ARBA" id="ARBA00023163"/>
    </source>
</evidence>
<dbReference type="Gene3D" id="3.40.50.2300">
    <property type="match status" value="1"/>
</dbReference>
<dbReference type="Pfam" id="PF00072">
    <property type="entry name" value="Response_reg"/>
    <property type="match status" value="1"/>
</dbReference>
<dbReference type="InterPro" id="IPR011990">
    <property type="entry name" value="TPR-like_helical_dom_sf"/>
</dbReference>
<evidence type="ECO:0000256" key="4">
    <source>
        <dbReference type="ARBA" id="ARBA00023125"/>
    </source>
</evidence>
<evidence type="ECO:0000256" key="7">
    <source>
        <dbReference type="PROSITE-ProRule" id="PRU00339"/>
    </source>
</evidence>
<dbReference type="PANTHER" id="PTHR48111:SF1">
    <property type="entry name" value="TWO-COMPONENT RESPONSE REGULATOR ORR33"/>
    <property type="match status" value="1"/>
</dbReference>
<protein>
    <submittedName>
        <fullName evidence="10">Response regulator receiver protein</fullName>
    </submittedName>
</protein>
<evidence type="ECO:0000256" key="2">
    <source>
        <dbReference type="ARBA" id="ARBA00023012"/>
    </source>
</evidence>
<dbReference type="RefSeq" id="WP_035605455.1">
    <property type="nucleotide sequence ID" value="NZ_JEMG01000001.1"/>
</dbReference>
<dbReference type="GO" id="GO:0000976">
    <property type="term" value="F:transcription cis-regulatory region binding"/>
    <property type="evidence" value="ECO:0007669"/>
    <property type="project" value="TreeGrafter"/>
</dbReference>
<dbReference type="GO" id="GO:0006355">
    <property type="term" value="P:regulation of DNA-templated transcription"/>
    <property type="evidence" value="ECO:0007669"/>
    <property type="project" value="TreeGrafter"/>
</dbReference>
<dbReference type="GO" id="GO:0000156">
    <property type="term" value="F:phosphorelay response regulator activity"/>
    <property type="evidence" value="ECO:0007669"/>
    <property type="project" value="TreeGrafter"/>
</dbReference>
<keyword evidence="4" id="KW-0238">DNA-binding</keyword>
<keyword evidence="1" id="KW-0597">Phosphoprotein</keyword>
<dbReference type="OrthoDB" id="7298659at2"/>
<dbReference type="GO" id="GO:0005829">
    <property type="term" value="C:cytosol"/>
    <property type="evidence" value="ECO:0007669"/>
    <property type="project" value="TreeGrafter"/>
</dbReference>
<evidence type="ECO:0000259" key="9">
    <source>
        <dbReference type="PROSITE" id="PS50110"/>
    </source>
</evidence>
<dbReference type="eggNOG" id="COG0457">
    <property type="taxonomic scope" value="Bacteria"/>
</dbReference>
<sequence>MALEDEDLSGIQALIIDGNHSSRAILVNQLRDFGVGNVEQVSRTSEARRMLERRHFDIILCEQHFQADEPSGQDFLDDLRRNQILSFSTIFIMVTSEASYAKVAEAAESALDGYLIKPHTAARLAERLEQARQRKAVLAPIFEAIESDQHEKAANLCMERFESKGPYWLYTARIGAELLIRLQRYEEAQRLYEAIINAKTVPWAKLGVARSQLGRGEAQRAVGTLETLISEEPHYADAYDVMGRAHFELGNHEQTLVAYKMACTATPYSVTRLQSLGHLHYYKGEYGEAEHVLNQCVNQGLGTRSFDPQTLMLLGFIYMQMDDRQGLHRVRGELAKLGVRETEYSQRQRTMEATLNALLDILRKEYGQALKVAREQAKRIREPEFDAEAASNLIFLLSQIASRTVSLDLDLSDLPLVLDTLGARFISGRSMSELLAGAARAHAPYADLLREAGERPIKLMESAVKLSMGGDPVSAVRDLLKHGQDTLNARLITTAQLVLQRYAAQIPDAATYHSTIQDWRRRYGNVTLRTTLTLGGPADNREAGGIPLPVPKKARAH</sequence>
<organism evidence="10 11">
    <name type="scientific">Hylemonella gracilis str. Niagara R</name>
    <dbReference type="NCBI Taxonomy" id="1458275"/>
    <lineage>
        <taxon>Bacteria</taxon>
        <taxon>Pseudomonadati</taxon>
        <taxon>Pseudomonadota</taxon>
        <taxon>Betaproteobacteria</taxon>
        <taxon>Burkholderiales</taxon>
        <taxon>Comamonadaceae</taxon>
        <taxon>Hylemonella</taxon>
    </lineage>
</organism>
<comment type="caution">
    <text evidence="10">The sequence shown here is derived from an EMBL/GenBank/DDBJ whole genome shotgun (WGS) entry which is preliminary data.</text>
</comment>
<feature type="region of interest" description="Disordered" evidence="8">
    <location>
        <begin position="535"/>
        <end position="557"/>
    </location>
</feature>
<feature type="repeat" description="TPR" evidence="7">
    <location>
        <begin position="236"/>
        <end position="269"/>
    </location>
</feature>
<comment type="caution">
    <text evidence="6">Lacks conserved residue(s) required for the propagation of feature annotation.</text>
</comment>
<dbReference type="STRING" id="1458275.AZ34_05075"/>
<evidence type="ECO:0000256" key="6">
    <source>
        <dbReference type="PROSITE-ProRule" id="PRU00169"/>
    </source>
</evidence>
<evidence type="ECO:0000313" key="10">
    <source>
        <dbReference type="EMBL" id="EYC50495.1"/>
    </source>
</evidence>
<keyword evidence="2" id="KW-0902">Two-component regulatory system</keyword>
<keyword evidence="3" id="KW-0805">Transcription regulation</keyword>
<dbReference type="EMBL" id="JEMG01000001">
    <property type="protein sequence ID" value="EYC50495.1"/>
    <property type="molecule type" value="Genomic_DNA"/>
</dbReference>
<dbReference type="Gene3D" id="1.25.40.10">
    <property type="entry name" value="Tetratricopeptide repeat domain"/>
    <property type="match status" value="1"/>
</dbReference>
<dbReference type="InterPro" id="IPR001789">
    <property type="entry name" value="Sig_transdc_resp-reg_receiver"/>
</dbReference>
<accession>A0A016XF15</accession>
<evidence type="ECO:0000256" key="1">
    <source>
        <dbReference type="ARBA" id="ARBA00022553"/>
    </source>
</evidence>
<evidence type="ECO:0000256" key="3">
    <source>
        <dbReference type="ARBA" id="ARBA00023015"/>
    </source>
</evidence>
<dbReference type="GO" id="GO:0032993">
    <property type="term" value="C:protein-DNA complex"/>
    <property type="evidence" value="ECO:0007669"/>
    <property type="project" value="TreeGrafter"/>
</dbReference>
<keyword evidence="5" id="KW-0804">Transcription</keyword>
<dbReference type="Proteomes" id="UP000023268">
    <property type="component" value="Unassembled WGS sequence"/>
</dbReference>
<proteinExistence type="predicted"/>
<dbReference type="SUPFAM" id="SSF52172">
    <property type="entry name" value="CheY-like"/>
    <property type="match status" value="1"/>
</dbReference>